<sequence>MEMPALQLLNDLKTMTQQHLQYAEHLMQQSEAKLNSRVSEDSWSVLECLEHLNRYGNFYIPEINRRMTSSKTSSATDFKPGILGNYFAESMLPKEKLNAMKTFKNMNPIHSQLDKNVVQEFIRQQKEWIELLEKAKNVNLNKVKTNISISKLIKLKLGDTFRFVIYHNHRHILQSQNVLKKSSH</sequence>
<protein>
    <recommendedName>
        <fullName evidence="1">DinB-like domain-containing protein</fullName>
    </recommendedName>
</protein>
<dbReference type="SUPFAM" id="SSF109854">
    <property type="entry name" value="DinB/YfiT-like putative metalloenzymes"/>
    <property type="match status" value="1"/>
</dbReference>
<gene>
    <name evidence="2" type="ORF">IW16_11420</name>
</gene>
<dbReference type="EMBL" id="JPRI01000003">
    <property type="protein sequence ID" value="KFF26466.1"/>
    <property type="molecule type" value="Genomic_DNA"/>
</dbReference>
<dbReference type="Gene3D" id="1.20.120.450">
    <property type="entry name" value="dinb family like domain"/>
    <property type="match status" value="1"/>
</dbReference>
<evidence type="ECO:0000259" key="1">
    <source>
        <dbReference type="Pfam" id="PF12867"/>
    </source>
</evidence>
<accession>A0ABR4UNF1</accession>
<keyword evidence="3" id="KW-1185">Reference proteome</keyword>
<feature type="domain" description="DinB-like" evidence="1">
    <location>
        <begin position="22"/>
        <end position="174"/>
    </location>
</feature>
<dbReference type="InterPro" id="IPR024775">
    <property type="entry name" value="DinB-like"/>
</dbReference>
<name>A0ABR4UNF1_9FLAO</name>
<proteinExistence type="predicted"/>
<dbReference type="InterPro" id="IPR034660">
    <property type="entry name" value="DinB/YfiT-like"/>
</dbReference>
<reference evidence="2 3" key="1">
    <citation type="submission" date="2014-07" db="EMBL/GenBank/DDBJ databases">
        <title>Genome of Chryseobacterium vrystaatense LMG 22846.</title>
        <authorList>
            <person name="Pipes S.E."/>
            <person name="Stropko S.J."/>
            <person name="Newman J.D."/>
        </authorList>
    </citation>
    <scope>NUCLEOTIDE SEQUENCE [LARGE SCALE GENOMIC DNA]</scope>
    <source>
        <strain evidence="2 3">LMG 22846</strain>
    </source>
</reference>
<evidence type="ECO:0000313" key="3">
    <source>
        <dbReference type="Proteomes" id="UP000028719"/>
    </source>
</evidence>
<organism evidence="2 3">
    <name type="scientific">Chryseobacterium vrystaatense</name>
    <dbReference type="NCBI Taxonomy" id="307480"/>
    <lineage>
        <taxon>Bacteria</taxon>
        <taxon>Pseudomonadati</taxon>
        <taxon>Bacteroidota</taxon>
        <taxon>Flavobacteriia</taxon>
        <taxon>Flavobacteriales</taxon>
        <taxon>Weeksellaceae</taxon>
        <taxon>Chryseobacterium group</taxon>
        <taxon>Chryseobacterium</taxon>
    </lineage>
</organism>
<dbReference type="Proteomes" id="UP000028719">
    <property type="component" value="Unassembled WGS sequence"/>
</dbReference>
<dbReference type="Pfam" id="PF12867">
    <property type="entry name" value="DinB_2"/>
    <property type="match status" value="1"/>
</dbReference>
<evidence type="ECO:0000313" key="2">
    <source>
        <dbReference type="EMBL" id="KFF26466.1"/>
    </source>
</evidence>
<comment type="caution">
    <text evidence="2">The sequence shown here is derived from an EMBL/GenBank/DDBJ whole genome shotgun (WGS) entry which is preliminary data.</text>
</comment>